<evidence type="ECO:0008006" key="3">
    <source>
        <dbReference type="Google" id="ProtNLM"/>
    </source>
</evidence>
<proteinExistence type="predicted"/>
<protein>
    <recommendedName>
        <fullName evidence="3">DGQHR domain-containing protein</fullName>
    </recommendedName>
</protein>
<dbReference type="RefSeq" id="WP_116043176.1">
    <property type="nucleotide sequence ID" value="NZ_QUBQ01000001.1"/>
</dbReference>
<accession>A0A371PJC5</accession>
<dbReference type="AlphaFoldDB" id="A0A371PJC5"/>
<dbReference type="EMBL" id="QUBQ01000001">
    <property type="protein sequence ID" value="REK76312.1"/>
    <property type="molecule type" value="Genomic_DNA"/>
</dbReference>
<organism evidence="1 2">
    <name type="scientific">Paenibacillus paeoniae</name>
    <dbReference type="NCBI Taxonomy" id="2292705"/>
    <lineage>
        <taxon>Bacteria</taxon>
        <taxon>Bacillati</taxon>
        <taxon>Bacillota</taxon>
        <taxon>Bacilli</taxon>
        <taxon>Bacillales</taxon>
        <taxon>Paenibacillaceae</taxon>
        <taxon>Paenibacillus</taxon>
    </lineage>
</organism>
<gene>
    <name evidence="1" type="ORF">DX130_04500</name>
</gene>
<comment type="caution">
    <text evidence="1">The sequence shown here is derived from an EMBL/GenBank/DDBJ whole genome shotgun (WGS) entry which is preliminary data.</text>
</comment>
<keyword evidence="2" id="KW-1185">Reference proteome</keyword>
<evidence type="ECO:0000313" key="2">
    <source>
        <dbReference type="Proteomes" id="UP000261905"/>
    </source>
</evidence>
<reference evidence="1 2" key="1">
    <citation type="submission" date="2018-08" db="EMBL/GenBank/DDBJ databases">
        <title>Paenibacillus sp. M4BSY-1, whole genome shotgun sequence.</title>
        <authorList>
            <person name="Tuo L."/>
        </authorList>
    </citation>
    <scope>NUCLEOTIDE SEQUENCE [LARGE SCALE GENOMIC DNA]</scope>
    <source>
        <strain evidence="1 2">M4BSY-1</strain>
    </source>
</reference>
<dbReference type="Pfam" id="PF14072">
    <property type="entry name" value="DndB"/>
    <property type="match status" value="1"/>
</dbReference>
<name>A0A371PJC5_9BACL</name>
<dbReference type="OrthoDB" id="2399905at2"/>
<evidence type="ECO:0000313" key="1">
    <source>
        <dbReference type="EMBL" id="REK76312.1"/>
    </source>
</evidence>
<dbReference type="InterPro" id="IPR017642">
    <property type="entry name" value="DNA_S_mod_DndB"/>
</dbReference>
<sequence length="442" mass="50936">METEEKNVYEVLSEELSSIAKHRNQQRMIEDYLVENHQMMRGSFIELVANPEKAGLLSNEELAVFIHAMYIITQKENLSVINYFNNKTIKAINHFMFSKPEEITFPYTFSPVIRVTNEDYLTAISYKDLAALANCGLLTYNFDTQRLAKKTISKTGKIIKKRNIKNASVNNIMKLMKEGKYNPSTLLFNVLVDGNSSISFDNGELTIYKNSTLNIIDGAHRLEAVIRMIEEDPDYEGYMNIDLKHYPLEKAQKLLAITNTVNPFDKTLTKYYGGEEYGQEIAKYLMTIPVLQNRIEIKTAVDKKISITNFAVLSEAIQEIFEPENTKDRYDIQDVLKKFYEYLIPSYDAELVKNRIKNLESSWISHHNMHVGFIVIAKELYDKYGKDFPVDKIVEIIDQINFSKESSPLNDIMGGQGKTNSNKVKSLIREYIKSQVDNILKD</sequence>
<dbReference type="Proteomes" id="UP000261905">
    <property type="component" value="Unassembled WGS sequence"/>
</dbReference>